<dbReference type="RefSeq" id="WP_052375744.1">
    <property type="nucleotide sequence ID" value="NZ_ASRX01000039.1"/>
</dbReference>
<evidence type="ECO:0000313" key="3">
    <source>
        <dbReference type="Proteomes" id="UP000019678"/>
    </source>
</evidence>
<feature type="region of interest" description="Disordered" evidence="1">
    <location>
        <begin position="275"/>
        <end position="422"/>
    </location>
</feature>
<dbReference type="AlphaFoldDB" id="A0A017T614"/>
<proteinExistence type="predicted"/>
<dbReference type="Proteomes" id="UP000019678">
    <property type="component" value="Unassembled WGS sequence"/>
</dbReference>
<feature type="compositionally biased region" description="Low complexity" evidence="1">
    <location>
        <begin position="198"/>
        <end position="216"/>
    </location>
</feature>
<feature type="region of interest" description="Disordered" evidence="1">
    <location>
        <begin position="53"/>
        <end position="247"/>
    </location>
</feature>
<dbReference type="STRING" id="1192034.CAP_4895"/>
<gene>
    <name evidence="2" type="ORF">CAP_4895</name>
</gene>
<organism evidence="2 3">
    <name type="scientific">Chondromyces apiculatus DSM 436</name>
    <dbReference type="NCBI Taxonomy" id="1192034"/>
    <lineage>
        <taxon>Bacteria</taxon>
        <taxon>Pseudomonadati</taxon>
        <taxon>Myxococcota</taxon>
        <taxon>Polyangia</taxon>
        <taxon>Polyangiales</taxon>
        <taxon>Polyangiaceae</taxon>
        <taxon>Chondromyces</taxon>
    </lineage>
</organism>
<accession>A0A017T614</accession>
<feature type="compositionally biased region" description="Low complexity" evidence="1">
    <location>
        <begin position="334"/>
        <end position="374"/>
    </location>
</feature>
<feature type="compositionally biased region" description="Pro residues" evidence="1">
    <location>
        <begin position="153"/>
        <end position="164"/>
    </location>
</feature>
<evidence type="ECO:0000256" key="1">
    <source>
        <dbReference type="SAM" id="MobiDB-lite"/>
    </source>
</evidence>
<feature type="compositionally biased region" description="Basic and acidic residues" evidence="1">
    <location>
        <begin position="1"/>
        <end position="13"/>
    </location>
</feature>
<reference evidence="2 3" key="1">
    <citation type="submission" date="2013-05" db="EMBL/GenBank/DDBJ databases">
        <title>Genome assembly of Chondromyces apiculatus DSM 436.</title>
        <authorList>
            <person name="Sharma G."/>
            <person name="Khatri I."/>
            <person name="Kaur C."/>
            <person name="Mayilraj S."/>
            <person name="Subramanian S."/>
        </authorList>
    </citation>
    <scope>NUCLEOTIDE SEQUENCE [LARGE SCALE GENOMIC DNA]</scope>
    <source>
        <strain evidence="2 3">DSM 436</strain>
    </source>
</reference>
<feature type="compositionally biased region" description="Polar residues" evidence="1">
    <location>
        <begin position="122"/>
        <end position="138"/>
    </location>
</feature>
<protein>
    <submittedName>
        <fullName evidence="2">Alginate regulatory protein AlgP</fullName>
    </submittedName>
</protein>
<name>A0A017T614_9BACT</name>
<feature type="region of interest" description="Disordered" evidence="1">
    <location>
        <begin position="1"/>
        <end position="23"/>
    </location>
</feature>
<dbReference type="EMBL" id="ASRX01000039">
    <property type="protein sequence ID" value="EYF04021.1"/>
    <property type="molecule type" value="Genomic_DNA"/>
</dbReference>
<evidence type="ECO:0000313" key="2">
    <source>
        <dbReference type="EMBL" id="EYF04021.1"/>
    </source>
</evidence>
<feature type="compositionally biased region" description="Polar residues" evidence="1">
    <location>
        <begin position="409"/>
        <end position="422"/>
    </location>
</feature>
<keyword evidence="3" id="KW-1185">Reference proteome</keyword>
<sequence length="499" mass="49776">MNLDRKLDLDGVLRDWPAPDLGDDAAWEERAARITRAATAGAAAREADLELVLAEPPLEPELGEPREQPTHAQVRQAGETKMSQASDDQDEGRPSIPEARSSTASIAPGKKRMSLKEMAERASQSGFAGPPSRTSDPSVSIPPGRNSGALSTPIPPAISTPLPPALSSRPASIPPAGKPAEAGREDSGVINLKAVTDAASPEQKAKAAKAQPASSDLDFDDAASRDAAEGPKAERRPAAVPITAAKKKGSNGLLVGAAIAVVGLAASFAILRGPSKPAEQQPQAAAQPEQTAPQAAAKQAAETPAAAPTPTQPSAMDPSQLPEATAATENGKLAQGPAGAAPSGAAAADSAAPAAPAATVAQASTAAAAKPAAGGKPGDLNSAMQAAVGDQAGKTGETEAPEPAAGRPLNQTVPEQPPQGSIQAAIRSVMPSAKACIAGADDVSKAQVTFSSSGTVTSVSVTGWAASHGQSGCVKSAFQAAKVGAFSKPSFSVPVTIRP</sequence>
<feature type="compositionally biased region" description="Low complexity" evidence="1">
    <location>
        <begin position="275"/>
        <end position="315"/>
    </location>
</feature>
<feature type="compositionally biased region" description="Basic and acidic residues" evidence="1">
    <location>
        <begin position="222"/>
        <end position="237"/>
    </location>
</feature>
<comment type="caution">
    <text evidence="2">The sequence shown here is derived from an EMBL/GenBank/DDBJ whole genome shotgun (WGS) entry which is preliminary data.</text>
</comment>